<protein>
    <submittedName>
        <fullName evidence="1">Uncharacterized protein</fullName>
    </submittedName>
</protein>
<dbReference type="AlphaFoldDB" id="A0A0E9ULM7"/>
<reference evidence="1" key="2">
    <citation type="journal article" date="2015" name="Fish Shellfish Immunol.">
        <title>Early steps in the European eel (Anguilla anguilla)-Vibrio vulnificus interaction in the gills: Role of the RtxA13 toxin.</title>
        <authorList>
            <person name="Callol A."/>
            <person name="Pajuelo D."/>
            <person name="Ebbesson L."/>
            <person name="Teles M."/>
            <person name="MacKenzie S."/>
            <person name="Amaro C."/>
        </authorList>
    </citation>
    <scope>NUCLEOTIDE SEQUENCE</scope>
</reference>
<reference evidence="1" key="1">
    <citation type="submission" date="2014-11" db="EMBL/GenBank/DDBJ databases">
        <authorList>
            <person name="Amaro Gonzalez C."/>
        </authorList>
    </citation>
    <scope>NUCLEOTIDE SEQUENCE</scope>
</reference>
<dbReference type="EMBL" id="GBXM01041921">
    <property type="protein sequence ID" value="JAH66656.1"/>
    <property type="molecule type" value="Transcribed_RNA"/>
</dbReference>
<organism evidence="1">
    <name type="scientific">Anguilla anguilla</name>
    <name type="common">European freshwater eel</name>
    <name type="synonym">Muraena anguilla</name>
    <dbReference type="NCBI Taxonomy" id="7936"/>
    <lineage>
        <taxon>Eukaryota</taxon>
        <taxon>Metazoa</taxon>
        <taxon>Chordata</taxon>
        <taxon>Craniata</taxon>
        <taxon>Vertebrata</taxon>
        <taxon>Euteleostomi</taxon>
        <taxon>Actinopterygii</taxon>
        <taxon>Neopterygii</taxon>
        <taxon>Teleostei</taxon>
        <taxon>Anguilliformes</taxon>
        <taxon>Anguillidae</taxon>
        <taxon>Anguilla</taxon>
    </lineage>
</organism>
<sequence length="36" mass="3912">MSMQAYQTCKTARSLPPVQPLRGCTSLCSRPTLVSV</sequence>
<evidence type="ECO:0000313" key="1">
    <source>
        <dbReference type="EMBL" id="JAH66656.1"/>
    </source>
</evidence>
<name>A0A0E9ULM7_ANGAN</name>
<proteinExistence type="predicted"/>
<accession>A0A0E9ULM7</accession>